<keyword evidence="14" id="KW-0289">Folate biosynthesis</keyword>
<evidence type="ECO:0000313" key="26">
    <source>
        <dbReference type="Proteomes" id="UP000198793"/>
    </source>
</evidence>
<evidence type="ECO:0000256" key="8">
    <source>
        <dbReference type="ARBA" id="ARBA00019357"/>
    </source>
</evidence>
<dbReference type="NCBIfam" id="TIGR01499">
    <property type="entry name" value="folC"/>
    <property type="match status" value="1"/>
</dbReference>
<evidence type="ECO:0000313" key="25">
    <source>
        <dbReference type="EMBL" id="SDO33120.1"/>
    </source>
</evidence>
<dbReference type="SUPFAM" id="SSF53244">
    <property type="entry name" value="MurD-like peptide ligases, peptide-binding domain"/>
    <property type="match status" value="1"/>
</dbReference>
<dbReference type="InterPro" id="IPR036615">
    <property type="entry name" value="Mur_ligase_C_dom_sf"/>
</dbReference>
<sequence length="451" mass="47813">MTSSFPSADTAEADREIAGLMERHPKGFDLGLERIRRLLHALGDPQTRLPPVIHVAGTNGKGSTVSFMRAILEAEGLAAHVHTSPHLVRWHERYRLGRRGKPGQLVDDAVLAEAIRRARAANGEEAVTVFEMLSAVAFLLFAEHPADAALVEVGLGGRLDATNVVDHPAATVVTAISLDHQPYLGDRVELIAAEKAGIFKVGSPVVIGPQTEAAALDVLRDRAARTRAPVKVYGEDFLAYAERGRLVYQDDAGLLDLTLPRLPGRHQIGNAATAIAALRAAGFQPAGGAIARGLTNAQWPGRLQRITTGPLFETLPAGSELWLDGGHNPGAGAVIAEALAEMEDRAPRPLHLVCGMLSTKEPVGFFRHFQGMARDVRCVPIPTSDAALSPETLALAAREAGLRAEAAPGVAEALARIATGLREGEAPPRVLVCGSLYLAGDVLRDSDLAPR</sequence>
<dbReference type="EC" id="6.3.2.12" evidence="6"/>
<organism evidence="25 26">
    <name type="scientific">Aureimonas jatrophae</name>
    <dbReference type="NCBI Taxonomy" id="1166073"/>
    <lineage>
        <taxon>Bacteria</taxon>
        <taxon>Pseudomonadati</taxon>
        <taxon>Pseudomonadota</taxon>
        <taxon>Alphaproteobacteria</taxon>
        <taxon>Hyphomicrobiales</taxon>
        <taxon>Aurantimonadaceae</taxon>
        <taxon>Aureimonas</taxon>
    </lineage>
</organism>
<evidence type="ECO:0000256" key="3">
    <source>
        <dbReference type="ARBA" id="ARBA00004799"/>
    </source>
</evidence>
<dbReference type="GO" id="GO:0004326">
    <property type="term" value="F:tetrahydrofolylpolyglutamate synthase activity"/>
    <property type="evidence" value="ECO:0007669"/>
    <property type="project" value="UniProtKB-EC"/>
</dbReference>
<protein>
    <recommendedName>
        <fullName evidence="8">Dihydrofolate synthase/folylpolyglutamate synthase</fullName>
        <ecNumber evidence="6">6.3.2.12</ecNumber>
        <ecNumber evidence="7">6.3.2.17</ecNumber>
    </recommendedName>
    <alternativeName>
        <fullName evidence="17">Folylpoly-gamma-glutamate synthetase-dihydrofolate synthetase</fullName>
    </alternativeName>
    <alternativeName>
        <fullName evidence="15">Folylpolyglutamate synthetase</fullName>
    </alternativeName>
    <alternativeName>
        <fullName evidence="16">Tetrahydrofolylpolyglutamate synthase</fullName>
    </alternativeName>
</protein>
<dbReference type="Pfam" id="PF08245">
    <property type="entry name" value="Mur_ligase_M"/>
    <property type="match status" value="1"/>
</dbReference>
<dbReference type="InterPro" id="IPR018109">
    <property type="entry name" value="Folylpolyglutamate_synth_CS"/>
</dbReference>
<evidence type="ECO:0000256" key="19">
    <source>
        <dbReference type="ARBA" id="ARBA00047808"/>
    </source>
</evidence>
<comment type="catalytic activity">
    <reaction evidence="19">
        <text>10-formyltetrahydrofolyl-(gamma-L-Glu)(n) + L-glutamate + ATP = 10-formyltetrahydrofolyl-(gamma-L-Glu)(n+1) + ADP + phosphate + H(+)</text>
        <dbReference type="Rhea" id="RHEA:51904"/>
        <dbReference type="Rhea" id="RHEA-COMP:13088"/>
        <dbReference type="Rhea" id="RHEA-COMP:14300"/>
        <dbReference type="ChEBI" id="CHEBI:15378"/>
        <dbReference type="ChEBI" id="CHEBI:29985"/>
        <dbReference type="ChEBI" id="CHEBI:30616"/>
        <dbReference type="ChEBI" id="CHEBI:43474"/>
        <dbReference type="ChEBI" id="CHEBI:134413"/>
        <dbReference type="ChEBI" id="CHEBI:456216"/>
        <dbReference type="EC" id="6.3.2.17"/>
    </reaction>
</comment>
<dbReference type="InterPro" id="IPR036565">
    <property type="entry name" value="Mur-like_cat_sf"/>
</dbReference>
<evidence type="ECO:0000256" key="5">
    <source>
        <dbReference type="ARBA" id="ARBA00008276"/>
    </source>
</evidence>
<keyword evidence="10" id="KW-0479">Metal-binding</keyword>
<feature type="domain" description="Mur ligase C-terminal" evidence="23">
    <location>
        <begin position="318"/>
        <end position="435"/>
    </location>
</feature>
<evidence type="ECO:0000256" key="12">
    <source>
        <dbReference type="ARBA" id="ARBA00022840"/>
    </source>
</evidence>
<evidence type="ECO:0000256" key="22">
    <source>
        <dbReference type="PIRNR" id="PIRNR001563"/>
    </source>
</evidence>
<dbReference type="UniPathway" id="UPA00077">
    <property type="reaction ID" value="UER00157"/>
</dbReference>
<dbReference type="GO" id="GO:0008841">
    <property type="term" value="F:dihydrofolate synthase activity"/>
    <property type="evidence" value="ECO:0007669"/>
    <property type="project" value="UniProtKB-EC"/>
</dbReference>
<dbReference type="AlphaFoldDB" id="A0A1H0IP87"/>
<accession>A0A1H0IP87</accession>
<comment type="pathway">
    <text evidence="3">Cofactor biosynthesis; tetrahydrofolate biosynthesis; 7,8-dihydrofolate from 2-amino-4-hydroxy-6-hydroxymethyl-7,8-dihydropteridine diphosphate and 4-aminobenzoate: step 2/2.</text>
</comment>
<dbReference type="Gene3D" id="3.40.1190.10">
    <property type="entry name" value="Mur-like, catalytic domain"/>
    <property type="match status" value="1"/>
</dbReference>
<evidence type="ECO:0000256" key="17">
    <source>
        <dbReference type="ARBA" id="ARBA00032510"/>
    </source>
</evidence>
<comment type="similarity">
    <text evidence="5 22">Belongs to the folylpolyglutamate synthase family.</text>
</comment>
<evidence type="ECO:0000256" key="4">
    <source>
        <dbReference type="ARBA" id="ARBA00005150"/>
    </source>
</evidence>
<dbReference type="PANTHER" id="PTHR11136">
    <property type="entry name" value="FOLYLPOLYGLUTAMATE SYNTHASE-RELATED"/>
    <property type="match status" value="1"/>
</dbReference>
<reference evidence="25 26" key="1">
    <citation type="submission" date="2016-10" db="EMBL/GenBank/DDBJ databases">
        <authorList>
            <person name="de Groot N.N."/>
        </authorList>
    </citation>
    <scope>NUCLEOTIDE SEQUENCE [LARGE SCALE GENOMIC DNA]</scope>
    <source>
        <strain evidence="26">L7-484,KACC 16230,DSM 25025</strain>
    </source>
</reference>
<dbReference type="GO" id="GO:0005737">
    <property type="term" value="C:cytoplasm"/>
    <property type="evidence" value="ECO:0007669"/>
    <property type="project" value="TreeGrafter"/>
</dbReference>
<dbReference type="GO" id="GO:0046654">
    <property type="term" value="P:tetrahydrofolate biosynthetic process"/>
    <property type="evidence" value="ECO:0007669"/>
    <property type="project" value="UniProtKB-UniPathway"/>
</dbReference>
<evidence type="ECO:0000256" key="16">
    <source>
        <dbReference type="ARBA" id="ARBA00030592"/>
    </source>
</evidence>
<dbReference type="STRING" id="1166073.SAMN05192530_105255"/>
<evidence type="ECO:0000256" key="1">
    <source>
        <dbReference type="ARBA" id="ARBA00001946"/>
    </source>
</evidence>
<keyword evidence="12 22" id="KW-0067">ATP-binding</keyword>
<dbReference type="FunFam" id="3.40.1190.10:FF:000011">
    <property type="entry name" value="Folylpolyglutamate synthase/dihydrofolate synthase"/>
    <property type="match status" value="1"/>
</dbReference>
<comment type="catalytic activity">
    <reaction evidence="20">
        <text>(6R)-5,10-methylenetetrahydrofolyl-(gamma-L-Glu)(n) + L-glutamate + ATP = (6R)-5,10-methylenetetrahydrofolyl-(gamma-L-Glu)(n+1) + ADP + phosphate + H(+)</text>
        <dbReference type="Rhea" id="RHEA:51912"/>
        <dbReference type="Rhea" id="RHEA-COMP:13257"/>
        <dbReference type="Rhea" id="RHEA-COMP:13258"/>
        <dbReference type="ChEBI" id="CHEBI:15378"/>
        <dbReference type="ChEBI" id="CHEBI:29985"/>
        <dbReference type="ChEBI" id="CHEBI:30616"/>
        <dbReference type="ChEBI" id="CHEBI:43474"/>
        <dbReference type="ChEBI" id="CHEBI:136572"/>
        <dbReference type="ChEBI" id="CHEBI:456216"/>
        <dbReference type="EC" id="6.3.2.17"/>
    </reaction>
</comment>
<dbReference type="GO" id="GO:0046872">
    <property type="term" value="F:metal ion binding"/>
    <property type="evidence" value="ECO:0007669"/>
    <property type="project" value="UniProtKB-KW"/>
</dbReference>
<dbReference type="GO" id="GO:0046656">
    <property type="term" value="P:folic acid biosynthetic process"/>
    <property type="evidence" value="ECO:0007669"/>
    <property type="project" value="UniProtKB-KW"/>
</dbReference>
<evidence type="ECO:0000256" key="2">
    <source>
        <dbReference type="ARBA" id="ARBA00002714"/>
    </source>
</evidence>
<dbReference type="InterPro" id="IPR001645">
    <property type="entry name" value="Folylpolyglutamate_synth"/>
</dbReference>
<keyword evidence="11 22" id="KW-0547">Nucleotide-binding</keyword>
<evidence type="ECO:0000256" key="6">
    <source>
        <dbReference type="ARBA" id="ARBA00013023"/>
    </source>
</evidence>
<comment type="catalytic activity">
    <reaction evidence="21">
        <text>7,8-dihydropteroate + L-glutamate + ATP = 7,8-dihydrofolate + ADP + phosphate + H(+)</text>
        <dbReference type="Rhea" id="RHEA:23584"/>
        <dbReference type="ChEBI" id="CHEBI:15378"/>
        <dbReference type="ChEBI" id="CHEBI:17839"/>
        <dbReference type="ChEBI" id="CHEBI:29985"/>
        <dbReference type="ChEBI" id="CHEBI:30616"/>
        <dbReference type="ChEBI" id="CHEBI:43474"/>
        <dbReference type="ChEBI" id="CHEBI:57451"/>
        <dbReference type="ChEBI" id="CHEBI:456216"/>
        <dbReference type="EC" id="6.3.2.12"/>
    </reaction>
</comment>
<evidence type="ECO:0000256" key="15">
    <source>
        <dbReference type="ARBA" id="ARBA00030048"/>
    </source>
</evidence>
<gene>
    <name evidence="25" type="ORF">SAMN05192530_105255</name>
</gene>
<dbReference type="PIRSF" id="PIRSF001563">
    <property type="entry name" value="Folylpolyglu_synth"/>
    <property type="match status" value="1"/>
</dbReference>
<keyword evidence="9 22" id="KW-0436">Ligase</keyword>
<evidence type="ECO:0000256" key="11">
    <source>
        <dbReference type="ARBA" id="ARBA00022741"/>
    </source>
</evidence>
<dbReference type="PROSITE" id="PS01012">
    <property type="entry name" value="FOLYLPOLYGLU_SYNT_2"/>
    <property type="match status" value="1"/>
</dbReference>
<dbReference type="InterPro" id="IPR004101">
    <property type="entry name" value="Mur_ligase_C"/>
</dbReference>
<dbReference type="Proteomes" id="UP000198793">
    <property type="component" value="Unassembled WGS sequence"/>
</dbReference>
<evidence type="ECO:0000256" key="21">
    <source>
        <dbReference type="ARBA" id="ARBA00049161"/>
    </source>
</evidence>
<keyword evidence="13" id="KW-0460">Magnesium</keyword>
<feature type="domain" description="Mur ligase central" evidence="24">
    <location>
        <begin position="55"/>
        <end position="277"/>
    </location>
</feature>
<evidence type="ECO:0000256" key="13">
    <source>
        <dbReference type="ARBA" id="ARBA00022842"/>
    </source>
</evidence>
<comment type="catalytic activity">
    <reaction evidence="18">
        <text>(6S)-5,6,7,8-tetrahydrofolyl-(gamma-L-Glu)(n) + L-glutamate + ATP = (6S)-5,6,7,8-tetrahydrofolyl-(gamma-L-Glu)(n+1) + ADP + phosphate + H(+)</text>
        <dbReference type="Rhea" id="RHEA:10580"/>
        <dbReference type="Rhea" id="RHEA-COMP:14738"/>
        <dbReference type="Rhea" id="RHEA-COMP:14740"/>
        <dbReference type="ChEBI" id="CHEBI:15378"/>
        <dbReference type="ChEBI" id="CHEBI:29985"/>
        <dbReference type="ChEBI" id="CHEBI:30616"/>
        <dbReference type="ChEBI" id="CHEBI:43474"/>
        <dbReference type="ChEBI" id="CHEBI:141005"/>
        <dbReference type="ChEBI" id="CHEBI:456216"/>
        <dbReference type="EC" id="6.3.2.17"/>
    </reaction>
</comment>
<dbReference type="EMBL" id="FNIT01000005">
    <property type="protein sequence ID" value="SDO33120.1"/>
    <property type="molecule type" value="Genomic_DNA"/>
</dbReference>
<evidence type="ECO:0000256" key="18">
    <source>
        <dbReference type="ARBA" id="ARBA00047493"/>
    </source>
</evidence>
<dbReference type="GO" id="GO:0005524">
    <property type="term" value="F:ATP binding"/>
    <property type="evidence" value="ECO:0007669"/>
    <property type="project" value="UniProtKB-KW"/>
</dbReference>
<dbReference type="Gene3D" id="3.90.190.20">
    <property type="entry name" value="Mur ligase, C-terminal domain"/>
    <property type="match status" value="1"/>
</dbReference>
<evidence type="ECO:0000256" key="7">
    <source>
        <dbReference type="ARBA" id="ARBA00013025"/>
    </source>
</evidence>
<dbReference type="InterPro" id="IPR013221">
    <property type="entry name" value="Mur_ligase_cen"/>
</dbReference>
<dbReference type="SUPFAM" id="SSF53623">
    <property type="entry name" value="MurD-like peptide ligases, catalytic domain"/>
    <property type="match status" value="1"/>
</dbReference>
<comment type="function">
    <text evidence="2">Functions in two distinct reactions of the de novo folate biosynthetic pathway. Catalyzes the addition of a glutamate residue to dihydropteroate (7,8-dihydropteroate or H2Pte) to form dihydrofolate (7,8-dihydrofolate monoglutamate or H2Pte-Glu). Also catalyzes successive additions of L-glutamate to tetrahydrofolate or 10-formyltetrahydrofolate or 5,10-methylenetetrahydrofolate, leading to folylpolyglutamate derivatives.</text>
</comment>
<dbReference type="EC" id="6.3.2.17" evidence="7"/>
<evidence type="ECO:0000256" key="10">
    <source>
        <dbReference type="ARBA" id="ARBA00022723"/>
    </source>
</evidence>
<name>A0A1H0IP87_9HYPH</name>
<evidence type="ECO:0000256" key="14">
    <source>
        <dbReference type="ARBA" id="ARBA00022909"/>
    </source>
</evidence>
<dbReference type="PANTHER" id="PTHR11136:SF0">
    <property type="entry name" value="DIHYDROFOLATE SYNTHETASE-RELATED"/>
    <property type="match status" value="1"/>
</dbReference>
<proteinExistence type="inferred from homology"/>
<evidence type="ECO:0000259" key="23">
    <source>
        <dbReference type="Pfam" id="PF02875"/>
    </source>
</evidence>
<evidence type="ECO:0000256" key="20">
    <source>
        <dbReference type="ARBA" id="ARBA00049035"/>
    </source>
</evidence>
<keyword evidence="26" id="KW-1185">Reference proteome</keyword>
<evidence type="ECO:0000256" key="9">
    <source>
        <dbReference type="ARBA" id="ARBA00022598"/>
    </source>
</evidence>
<comment type="pathway">
    <text evidence="4">Cofactor biosynthesis; tetrahydrofolylpolyglutamate biosynthesis.</text>
</comment>
<dbReference type="Pfam" id="PF02875">
    <property type="entry name" value="Mur_ligase_C"/>
    <property type="match status" value="1"/>
</dbReference>
<evidence type="ECO:0000259" key="24">
    <source>
        <dbReference type="Pfam" id="PF08245"/>
    </source>
</evidence>
<comment type="cofactor">
    <cofactor evidence="1">
        <name>Mg(2+)</name>
        <dbReference type="ChEBI" id="CHEBI:18420"/>
    </cofactor>
</comment>